<feature type="transmembrane region" description="Helical" evidence="1">
    <location>
        <begin position="35"/>
        <end position="56"/>
    </location>
</feature>
<name>A0AAW4G534_GORRU</name>
<keyword evidence="1" id="KW-0472">Membrane</keyword>
<sequence length="316" mass="33970">MKRFLWVSAYIVGWAMLAGVVLAVWLHFYPSRGNVALYLTSGVAFALVPALAAITIFAALRRWFMLAIALVVSGVLAYTQIPLVVPASAPQGEEFTVVSANLLFGGGDLGALEKIVAEADPDMLSLQEVTPEALQRIRGSEIARLLPNEFAIPYSYAAGTALFTRATLSDRFNIPDTILHNLQARTDLPGAPGTHVLAIHPAAPLWGEKDGWFHDMGILADHFAKLPAGRVVAIGDFNSTWNHATYRKLLTNGLVDGTDVAGAGFLPTYPTDTRLGNRPLVAIDRVILRGFVATSMDSHHLPGSDHRALVVSLIAS</sequence>
<comment type="caution">
    <text evidence="3">The sequence shown here is derived from an EMBL/GenBank/DDBJ whole genome shotgun (WGS) entry which is preliminary data.</text>
</comment>
<keyword evidence="1" id="KW-0812">Transmembrane</keyword>
<dbReference type="SUPFAM" id="SSF56219">
    <property type="entry name" value="DNase I-like"/>
    <property type="match status" value="1"/>
</dbReference>
<dbReference type="Gene3D" id="3.60.10.10">
    <property type="entry name" value="Endonuclease/exonuclease/phosphatase"/>
    <property type="match status" value="1"/>
</dbReference>
<dbReference type="InterPro" id="IPR036691">
    <property type="entry name" value="Endo/exonu/phosph_ase_sf"/>
</dbReference>
<gene>
    <name evidence="3" type="ORF">JTZ10_10705</name>
</gene>
<reference evidence="3" key="1">
    <citation type="submission" date="2021-02" db="EMBL/GenBank/DDBJ databases">
        <title>Taxonomy, biology and ecology of Rhodococcus bacteria occurring in California pistachio and other woody hosts as revealed by genome sequence analyses.</title>
        <authorList>
            <person name="Riely B."/>
            <person name="Gai Y."/>
        </authorList>
    </citation>
    <scope>NUCLEOTIDE SEQUENCE</scope>
    <source>
        <strain evidence="3">BP-295</strain>
    </source>
</reference>
<evidence type="ECO:0000256" key="1">
    <source>
        <dbReference type="SAM" id="Phobius"/>
    </source>
</evidence>
<dbReference type="RefSeq" id="WP_182371871.1">
    <property type="nucleotide sequence ID" value="NZ_CP059694.1"/>
</dbReference>
<dbReference type="GO" id="GO:0004519">
    <property type="term" value="F:endonuclease activity"/>
    <property type="evidence" value="ECO:0007669"/>
    <property type="project" value="UniProtKB-KW"/>
</dbReference>
<dbReference type="EMBL" id="JAFFGU010000004">
    <property type="protein sequence ID" value="MBM7278233.1"/>
    <property type="molecule type" value="Genomic_DNA"/>
</dbReference>
<evidence type="ECO:0000313" key="4">
    <source>
        <dbReference type="Proteomes" id="UP001195196"/>
    </source>
</evidence>
<evidence type="ECO:0000259" key="2">
    <source>
        <dbReference type="Pfam" id="PF03372"/>
    </source>
</evidence>
<keyword evidence="3" id="KW-0255">Endonuclease</keyword>
<dbReference type="InterPro" id="IPR005135">
    <property type="entry name" value="Endo/exonuclease/phosphatase"/>
</dbReference>
<keyword evidence="1" id="KW-1133">Transmembrane helix</keyword>
<feature type="transmembrane region" description="Helical" evidence="1">
    <location>
        <begin position="63"/>
        <end position="81"/>
    </location>
</feature>
<protein>
    <submittedName>
        <fullName evidence="3">Endonuclease/exonuclease/phosphatase family protein</fullName>
    </submittedName>
</protein>
<organism evidence="3 4">
    <name type="scientific">Gordonia rubripertincta</name>
    <name type="common">Rhodococcus corallinus</name>
    <dbReference type="NCBI Taxonomy" id="36822"/>
    <lineage>
        <taxon>Bacteria</taxon>
        <taxon>Bacillati</taxon>
        <taxon>Actinomycetota</taxon>
        <taxon>Actinomycetes</taxon>
        <taxon>Mycobacteriales</taxon>
        <taxon>Gordoniaceae</taxon>
        <taxon>Gordonia</taxon>
    </lineage>
</organism>
<dbReference type="Pfam" id="PF03372">
    <property type="entry name" value="Exo_endo_phos"/>
    <property type="match status" value="1"/>
</dbReference>
<proteinExistence type="predicted"/>
<evidence type="ECO:0000313" key="3">
    <source>
        <dbReference type="EMBL" id="MBM7278233.1"/>
    </source>
</evidence>
<feature type="transmembrane region" description="Helical" evidence="1">
    <location>
        <begin position="7"/>
        <end position="29"/>
    </location>
</feature>
<dbReference type="AlphaFoldDB" id="A0AAW4G534"/>
<feature type="domain" description="Endonuclease/exonuclease/phosphatase" evidence="2">
    <location>
        <begin position="99"/>
        <end position="306"/>
    </location>
</feature>
<accession>A0AAW4G534</accession>
<dbReference type="Proteomes" id="UP001195196">
    <property type="component" value="Unassembled WGS sequence"/>
</dbReference>
<keyword evidence="3" id="KW-0540">Nuclease</keyword>
<keyword evidence="3" id="KW-0378">Hydrolase</keyword>